<accession>A0A143PFF9</accession>
<gene>
    <name evidence="2" type="ORF">LuPra_00422</name>
</gene>
<evidence type="ECO:0000313" key="3">
    <source>
        <dbReference type="Proteomes" id="UP000076079"/>
    </source>
</evidence>
<dbReference type="KEGG" id="abac:LuPra_00422"/>
<evidence type="ECO:0000256" key="1">
    <source>
        <dbReference type="SAM" id="SignalP"/>
    </source>
</evidence>
<reference evidence="2 3" key="1">
    <citation type="journal article" date="2016" name="Genome Announc.">
        <title>First Complete Genome Sequence of a Subdivision 6 Acidobacterium Strain.</title>
        <authorList>
            <person name="Huang S."/>
            <person name="Vieira S."/>
            <person name="Bunk B."/>
            <person name="Riedel T."/>
            <person name="Sproer C."/>
            <person name="Overmann J."/>
        </authorList>
    </citation>
    <scope>NUCLEOTIDE SEQUENCE [LARGE SCALE GENOMIC DNA]</scope>
    <source>
        <strain evidence="3">DSM 100886 HEG_-6_39</strain>
    </source>
</reference>
<evidence type="ECO:0000313" key="2">
    <source>
        <dbReference type="EMBL" id="AMY07255.1"/>
    </source>
</evidence>
<keyword evidence="3" id="KW-1185">Reference proteome</keyword>
<feature type="signal peptide" evidence="1">
    <location>
        <begin position="1"/>
        <end position="21"/>
    </location>
</feature>
<dbReference type="AlphaFoldDB" id="A0A143PFF9"/>
<dbReference type="STRING" id="1855912.LuPra_00422"/>
<dbReference type="EMBL" id="CP015136">
    <property type="protein sequence ID" value="AMY07255.1"/>
    <property type="molecule type" value="Genomic_DNA"/>
</dbReference>
<proteinExistence type="predicted"/>
<keyword evidence="1" id="KW-0732">Signal</keyword>
<organism evidence="2 3">
    <name type="scientific">Luteitalea pratensis</name>
    <dbReference type="NCBI Taxonomy" id="1855912"/>
    <lineage>
        <taxon>Bacteria</taxon>
        <taxon>Pseudomonadati</taxon>
        <taxon>Acidobacteriota</taxon>
        <taxon>Vicinamibacteria</taxon>
        <taxon>Vicinamibacterales</taxon>
        <taxon>Vicinamibacteraceae</taxon>
        <taxon>Luteitalea</taxon>
    </lineage>
</organism>
<reference evidence="3" key="2">
    <citation type="submission" date="2016-04" db="EMBL/GenBank/DDBJ databases">
        <title>First Complete Genome Sequence of a Subdivision 6 Acidobacterium.</title>
        <authorList>
            <person name="Huang S."/>
            <person name="Vieira S."/>
            <person name="Bunk B."/>
            <person name="Riedel T."/>
            <person name="Sproeer C."/>
            <person name="Overmann J."/>
        </authorList>
    </citation>
    <scope>NUCLEOTIDE SEQUENCE [LARGE SCALE GENOMIC DNA]</scope>
    <source>
        <strain evidence="3">DSM 100886 HEG_-6_39</strain>
    </source>
</reference>
<dbReference type="RefSeq" id="WP_110169228.1">
    <property type="nucleotide sequence ID" value="NZ_CP015136.1"/>
</dbReference>
<sequence precursor="true">MTRTQLFVTLSLVFGATAPCADGMAAAPQLGPVVPDSWWLGFNDVRAIVAASIDGSTTRIAEWVLAALLAWRYRSLALATLAGGTGRRRRKTSLRTIVGGLPASGVMSGTPPLLRPLQRPLGSAASPDIPVSQAAPGRLTVAGAEGGCASSLTTSGS</sequence>
<dbReference type="Proteomes" id="UP000076079">
    <property type="component" value="Chromosome"/>
</dbReference>
<feature type="chain" id="PRO_5007511230" evidence="1">
    <location>
        <begin position="22"/>
        <end position="157"/>
    </location>
</feature>
<protein>
    <submittedName>
        <fullName evidence="2">Uncharacterized protein</fullName>
    </submittedName>
</protein>
<name>A0A143PFF9_LUTPR</name>